<dbReference type="KEGG" id="nhm:NHE_0491"/>
<dbReference type="OrthoDB" id="7165257at2"/>
<reference evidence="1 2" key="1">
    <citation type="submission" date="2014-03" db="EMBL/GenBank/DDBJ databases">
        <title>Sequencing and Comparison of Genomes and Transcriptome Profiles of Human Ehrlichiosis Agents.</title>
        <authorList>
            <person name="Lin M."/>
            <person name="Daugherty S.C."/>
            <person name="Nagaraj S."/>
            <person name="Cheng Z."/>
            <person name="Xiong Q."/>
            <person name="Lin F.-Y."/>
            <person name="Sengamalay N."/>
            <person name="Ott S."/>
            <person name="Godinez A."/>
            <person name="Tallon L.J."/>
            <person name="Sadzewicz L."/>
            <person name="Fraser C.M."/>
            <person name="Dunning Hotopp J.C."/>
            <person name="Rikihisa Y."/>
        </authorList>
    </citation>
    <scope>NUCLEOTIDE SEQUENCE [LARGE SCALE GENOMIC DNA]</scope>
    <source>
        <strain evidence="1 2">Oregon</strain>
    </source>
</reference>
<protein>
    <submittedName>
        <fullName evidence="1">Uncharacterized protein</fullName>
    </submittedName>
</protein>
<evidence type="ECO:0000313" key="2">
    <source>
        <dbReference type="Proteomes" id="UP000023755"/>
    </source>
</evidence>
<accession>X5H422</accession>
<dbReference type="EMBL" id="CP007481">
    <property type="protein sequence ID" value="AHX11433.1"/>
    <property type="molecule type" value="Genomic_DNA"/>
</dbReference>
<name>X5H422_9RICK</name>
<sequence length="311" mass="36696">MFDFAIFFLLFFLVLLVLQNRRLKLNKESRILFPEWILKHRDGFYIRDFSSDIEVFKLELQGRQYHSLAGFLQNFVDGRDVQKALDDKVEYRKFLLHGKDNGVKFIVYLWRIDANQSAILLFDFSENVRDILALKEENQKIRSKIRFFQEVLDQSPFLFYCSDGQNKIYNQEYLYWKDSFGIPNKSCTFSIDTDAKSLLVEAKVRDNITIVFGQDNANLAENSKLLRLCKQRMEIFLSNTSEKIVIFNHNLERIACSRAFFRCKGVEEALMAQKSELKDLITPKVIKLEIDGLSMNVEAIPYMKETMFIFR</sequence>
<gene>
    <name evidence="1" type="ORF">NHE_0491</name>
</gene>
<organism evidence="1 2">
    <name type="scientific">Neorickettsia helminthoeca str. Oregon</name>
    <dbReference type="NCBI Taxonomy" id="1286528"/>
    <lineage>
        <taxon>Bacteria</taxon>
        <taxon>Pseudomonadati</taxon>
        <taxon>Pseudomonadota</taxon>
        <taxon>Alphaproteobacteria</taxon>
        <taxon>Rickettsiales</taxon>
        <taxon>Anaplasmataceae</taxon>
        <taxon>Neorickettsia</taxon>
    </lineage>
</organism>
<dbReference type="AlphaFoldDB" id="X5H422"/>
<dbReference type="RefSeq" id="WP_038559519.1">
    <property type="nucleotide sequence ID" value="NZ_CP007481.1"/>
</dbReference>
<dbReference type="HOGENOM" id="CLU_902631_0_0_5"/>
<evidence type="ECO:0000313" key="1">
    <source>
        <dbReference type="EMBL" id="AHX11433.1"/>
    </source>
</evidence>
<dbReference type="Proteomes" id="UP000023755">
    <property type="component" value="Chromosome"/>
</dbReference>
<keyword evidence="2" id="KW-1185">Reference proteome</keyword>
<dbReference type="STRING" id="1286528.NHE_0491"/>
<proteinExistence type="predicted"/>